<proteinExistence type="predicted"/>
<evidence type="ECO:0000256" key="1">
    <source>
        <dbReference type="SAM" id="MobiDB-lite"/>
    </source>
</evidence>
<feature type="compositionally biased region" description="Basic residues" evidence="1">
    <location>
        <begin position="1"/>
        <end position="16"/>
    </location>
</feature>
<gene>
    <name evidence="2" type="ORF">ACFQ21_05210</name>
</gene>
<accession>A0ABW3JXW6</accession>
<reference evidence="3" key="1">
    <citation type="journal article" date="2019" name="Int. J. Syst. Evol. Microbiol.">
        <title>The Global Catalogue of Microorganisms (GCM) 10K type strain sequencing project: providing services to taxonomists for standard genome sequencing and annotation.</title>
        <authorList>
            <consortium name="The Broad Institute Genomics Platform"/>
            <consortium name="The Broad Institute Genome Sequencing Center for Infectious Disease"/>
            <person name="Wu L."/>
            <person name="Ma J."/>
        </authorList>
    </citation>
    <scope>NUCLEOTIDE SEQUENCE [LARGE SCALE GENOMIC DNA]</scope>
    <source>
        <strain evidence="3">CCUG 58938</strain>
    </source>
</reference>
<feature type="region of interest" description="Disordered" evidence="1">
    <location>
        <begin position="1"/>
        <end position="20"/>
    </location>
</feature>
<sequence length="187" mass="19650">MGRTKRKKGKKSKKRGGLSGITGAITKGNNVDALKTAGGILLAGIAGGITAAAVGKISLLASIPVLFIGAKTENKFILAAGASLAVTSVVIKKPTSVSGVDGFDFKQIAEDAKDRVGQFFENFKEKLYIPASKSEGTNGLYGGEQVKYFINPYNSNDDGMSELDRVNDDVLAMNEGTAGLFDIDREL</sequence>
<comment type="caution">
    <text evidence="2">The sequence shown here is derived from an EMBL/GenBank/DDBJ whole genome shotgun (WGS) entry which is preliminary data.</text>
</comment>
<keyword evidence="3" id="KW-1185">Reference proteome</keyword>
<evidence type="ECO:0000313" key="3">
    <source>
        <dbReference type="Proteomes" id="UP001597112"/>
    </source>
</evidence>
<dbReference type="EMBL" id="JBHTKA010000001">
    <property type="protein sequence ID" value="MFD0998692.1"/>
    <property type="molecule type" value="Genomic_DNA"/>
</dbReference>
<name>A0ABW3JXW6_9BACT</name>
<dbReference type="RefSeq" id="WP_377575804.1">
    <property type="nucleotide sequence ID" value="NZ_JBHTKA010000001.1"/>
</dbReference>
<evidence type="ECO:0000313" key="2">
    <source>
        <dbReference type="EMBL" id="MFD0998692.1"/>
    </source>
</evidence>
<protein>
    <submittedName>
        <fullName evidence="2">Uncharacterized protein</fullName>
    </submittedName>
</protein>
<organism evidence="2 3">
    <name type="scientific">Ohtaekwangia kribbensis</name>
    <dbReference type="NCBI Taxonomy" id="688913"/>
    <lineage>
        <taxon>Bacteria</taxon>
        <taxon>Pseudomonadati</taxon>
        <taxon>Bacteroidota</taxon>
        <taxon>Cytophagia</taxon>
        <taxon>Cytophagales</taxon>
        <taxon>Fulvivirgaceae</taxon>
        <taxon>Ohtaekwangia</taxon>
    </lineage>
</organism>
<dbReference type="Proteomes" id="UP001597112">
    <property type="component" value="Unassembled WGS sequence"/>
</dbReference>